<proteinExistence type="predicted"/>
<dbReference type="InterPro" id="IPR013216">
    <property type="entry name" value="Methyltransf_11"/>
</dbReference>
<dbReference type="SUPFAM" id="SSF53335">
    <property type="entry name" value="S-adenosyl-L-methionine-dependent methyltransferases"/>
    <property type="match status" value="1"/>
</dbReference>
<gene>
    <name evidence="2" type="primary">bioC_2</name>
    <name evidence="2" type="ORF">NCTC13038_03973</name>
</gene>
<evidence type="ECO:0000313" key="2">
    <source>
        <dbReference type="EMBL" id="VFS78890.1"/>
    </source>
</evidence>
<keyword evidence="2" id="KW-0489">Methyltransferase</keyword>
<dbReference type="PANTHER" id="PTHR43861">
    <property type="entry name" value="TRANS-ACONITATE 2-METHYLTRANSFERASE-RELATED"/>
    <property type="match status" value="1"/>
</dbReference>
<dbReference type="PANTHER" id="PTHR43861:SF1">
    <property type="entry name" value="TRANS-ACONITATE 2-METHYLTRANSFERASE"/>
    <property type="match status" value="1"/>
</dbReference>
<dbReference type="AlphaFoldDB" id="A0A485C046"/>
<protein>
    <submittedName>
        <fullName evidence="2">Malonyl-CoA O-methyltransferase BioC</fullName>
        <ecNumber evidence="2">2.1.1.197</ecNumber>
    </submittedName>
</protein>
<evidence type="ECO:0000313" key="3">
    <source>
        <dbReference type="Proteomes" id="UP000332594"/>
    </source>
</evidence>
<dbReference type="GO" id="GO:0032259">
    <property type="term" value="P:methylation"/>
    <property type="evidence" value="ECO:0007669"/>
    <property type="project" value="UniProtKB-KW"/>
</dbReference>
<dbReference type="Pfam" id="PF08241">
    <property type="entry name" value="Methyltransf_11"/>
    <property type="match status" value="1"/>
</dbReference>
<dbReference type="EC" id="2.1.1.197" evidence="2"/>
<dbReference type="GO" id="GO:0102130">
    <property type="term" value="F:malonyl-CoA methyltransferase activity"/>
    <property type="evidence" value="ECO:0007669"/>
    <property type="project" value="UniProtKB-EC"/>
</dbReference>
<dbReference type="EMBL" id="CAADJG010000002">
    <property type="protein sequence ID" value="VFS78890.1"/>
    <property type="molecule type" value="Genomic_DNA"/>
</dbReference>
<accession>A0A485C046</accession>
<dbReference type="CDD" id="cd02440">
    <property type="entry name" value="AdoMet_MTases"/>
    <property type="match status" value="1"/>
</dbReference>
<dbReference type="InterPro" id="IPR029063">
    <property type="entry name" value="SAM-dependent_MTases_sf"/>
</dbReference>
<evidence type="ECO:0000259" key="1">
    <source>
        <dbReference type="Pfam" id="PF08241"/>
    </source>
</evidence>
<feature type="domain" description="Methyltransferase type 11" evidence="1">
    <location>
        <begin position="47"/>
        <end position="141"/>
    </location>
</feature>
<sequence length="272" mass="30519">MSQNIYDDPSFFAGYATLDRSVKGLDGAPEWPAIQQMLPPLSGLRVVDLGCGYGWFCRWARDQGAAQVSGLDISSRMLERAREMSEGQDIDYRCADLQTLTLPANGCELVYSSLALHYLPDVAPLFATVYQALTPGGTLLFSAEHPVYTAPLRQGWQEDAEGQKSWPVSHYQQEGERISNWFADGVKKQHRKLASWINLLVAAGFVIEYLDEWGPTAAQIAAQPGLDEEKERPMIFLLRARKAGVSRRNRLAARNLRAAERLTLSGWRRCWQ</sequence>
<keyword evidence="2" id="KW-0808">Transferase</keyword>
<dbReference type="Gene3D" id="3.40.50.150">
    <property type="entry name" value="Vaccinia Virus protein VP39"/>
    <property type="match status" value="1"/>
</dbReference>
<name>A0A485C046_RAOTE</name>
<dbReference type="Proteomes" id="UP000332594">
    <property type="component" value="Unassembled WGS sequence"/>
</dbReference>
<dbReference type="GO" id="GO:0008757">
    <property type="term" value="F:S-adenosylmethionine-dependent methyltransferase activity"/>
    <property type="evidence" value="ECO:0007669"/>
    <property type="project" value="InterPro"/>
</dbReference>
<reference evidence="2 3" key="1">
    <citation type="submission" date="2019-03" db="EMBL/GenBank/DDBJ databases">
        <authorList>
            <consortium name="Pathogen Informatics"/>
        </authorList>
    </citation>
    <scope>NUCLEOTIDE SEQUENCE [LARGE SCALE GENOMIC DNA]</scope>
    <source>
        <strain evidence="2 3">NCTC13038</strain>
    </source>
</reference>
<organism evidence="2 3">
    <name type="scientific">Raoultella terrigena</name>
    <name type="common">Klebsiella terrigena</name>
    <dbReference type="NCBI Taxonomy" id="577"/>
    <lineage>
        <taxon>Bacteria</taxon>
        <taxon>Pseudomonadati</taxon>
        <taxon>Pseudomonadota</taxon>
        <taxon>Gammaproteobacteria</taxon>
        <taxon>Enterobacterales</taxon>
        <taxon>Enterobacteriaceae</taxon>
        <taxon>Klebsiella/Raoultella group</taxon>
        <taxon>Raoultella</taxon>
    </lineage>
</organism>